<evidence type="ECO:0000259" key="1">
    <source>
        <dbReference type="Pfam" id="PF00535"/>
    </source>
</evidence>
<sequence>MTISIITVVYNGADTIADAIESVLGQSYAPIEYIIIDGASTDGTTSIVRSYGECISRFVSEPDQGLYDAMNKGIAAATGEVIGILNADDLYRHSDTISRVMALFQQPGVDAVYGDLVYAQREQPDQITRYWQAGSYRPGAFLKGWMPPHPTFFVRAALYRSLGLFTTSLHSAADYELMLRFIHKHQIRVAYLPEVVVVMRMGGVSNSSLSNRLRANREDRLAWQLNGLKPHWLTLWLKPLRKLAQFFPWTTRPFTNQS</sequence>
<comment type="caution">
    <text evidence="2">The sequence shown here is derived from an EMBL/GenBank/DDBJ whole genome shotgun (WGS) entry which is preliminary data.</text>
</comment>
<dbReference type="PANTHER" id="PTHR22916:SF3">
    <property type="entry name" value="UDP-GLCNAC:BETAGAL BETA-1,3-N-ACETYLGLUCOSAMINYLTRANSFERASE-LIKE PROTEIN 1"/>
    <property type="match status" value="1"/>
</dbReference>
<feature type="domain" description="Glycosyltransferase 2-like" evidence="1">
    <location>
        <begin position="4"/>
        <end position="144"/>
    </location>
</feature>
<reference evidence="2 3" key="1">
    <citation type="submission" date="2021-03" db="EMBL/GenBank/DDBJ databases">
        <title>Fibrella sp. HMF5036 genome sequencing and assembly.</title>
        <authorList>
            <person name="Kang H."/>
            <person name="Kim H."/>
            <person name="Bae S."/>
            <person name="Joh K."/>
        </authorList>
    </citation>
    <scope>NUCLEOTIDE SEQUENCE [LARGE SCALE GENOMIC DNA]</scope>
    <source>
        <strain evidence="2 3">HMF5036</strain>
    </source>
</reference>
<dbReference type="GO" id="GO:0016758">
    <property type="term" value="F:hexosyltransferase activity"/>
    <property type="evidence" value="ECO:0007669"/>
    <property type="project" value="UniProtKB-ARBA"/>
</dbReference>
<dbReference type="SUPFAM" id="SSF53448">
    <property type="entry name" value="Nucleotide-diphospho-sugar transferases"/>
    <property type="match status" value="1"/>
</dbReference>
<dbReference type="InterPro" id="IPR029044">
    <property type="entry name" value="Nucleotide-diphossugar_trans"/>
</dbReference>
<evidence type="ECO:0000313" key="2">
    <source>
        <dbReference type="EMBL" id="MBO0933750.1"/>
    </source>
</evidence>
<gene>
    <name evidence="2" type="ORF">J2I48_22270</name>
</gene>
<evidence type="ECO:0000313" key="3">
    <source>
        <dbReference type="Proteomes" id="UP000664795"/>
    </source>
</evidence>
<keyword evidence="3" id="KW-1185">Reference proteome</keyword>
<dbReference type="AlphaFoldDB" id="A0A939GBD7"/>
<protein>
    <submittedName>
        <fullName evidence="2">Glycosyltransferase</fullName>
    </submittedName>
</protein>
<dbReference type="EMBL" id="JAFMYU010000022">
    <property type="protein sequence ID" value="MBO0933750.1"/>
    <property type="molecule type" value="Genomic_DNA"/>
</dbReference>
<dbReference type="CDD" id="cd06433">
    <property type="entry name" value="GT_2_WfgS_like"/>
    <property type="match status" value="1"/>
</dbReference>
<dbReference type="Pfam" id="PF00535">
    <property type="entry name" value="Glycos_transf_2"/>
    <property type="match status" value="1"/>
</dbReference>
<dbReference type="PANTHER" id="PTHR22916">
    <property type="entry name" value="GLYCOSYLTRANSFERASE"/>
    <property type="match status" value="1"/>
</dbReference>
<proteinExistence type="predicted"/>
<organism evidence="2 3">
    <name type="scientific">Fibrella aquatilis</name>
    <dbReference type="NCBI Taxonomy" id="2817059"/>
    <lineage>
        <taxon>Bacteria</taxon>
        <taxon>Pseudomonadati</taxon>
        <taxon>Bacteroidota</taxon>
        <taxon>Cytophagia</taxon>
        <taxon>Cytophagales</taxon>
        <taxon>Spirosomataceae</taxon>
        <taxon>Fibrella</taxon>
    </lineage>
</organism>
<name>A0A939GBD7_9BACT</name>
<dbReference type="RefSeq" id="WP_207337714.1">
    <property type="nucleotide sequence ID" value="NZ_JAFMYU010000022.1"/>
</dbReference>
<dbReference type="Proteomes" id="UP000664795">
    <property type="component" value="Unassembled WGS sequence"/>
</dbReference>
<dbReference type="InterPro" id="IPR001173">
    <property type="entry name" value="Glyco_trans_2-like"/>
</dbReference>
<accession>A0A939GBD7</accession>
<dbReference type="Gene3D" id="3.90.550.10">
    <property type="entry name" value="Spore Coat Polysaccharide Biosynthesis Protein SpsA, Chain A"/>
    <property type="match status" value="1"/>
</dbReference>